<dbReference type="AlphaFoldDB" id="A0A4Z2F7W2"/>
<gene>
    <name evidence="2" type="ORF">EYF80_052736</name>
</gene>
<evidence type="ECO:0000313" key="3">
    <source>
        <dbReference type="Proteomes" id="UP000314294"/>
    </source>
</evidence>
<organism evidence="2 3">
    <name type="scientific">Liparis tanakae</name>
    <name type="common">Tanaka's snailfish</name>
    <dbReference type="NCBI Taxonomy" id="230148"/>
    <lineage>
        <taxon>Eukaryota</taxon>
        <taxon>Metazoa</taxon>
        <taxon>Chordata</taxon>
        <taxon>Craniata</taxon>
        <taxon>Vertebrata</taxon>
        <taxon>Euteleostomi</taxon>
        <taxon>Actinopterygii</taxon>
        <taxon>Neopterygii</taxon>
        <taxon>Teleostei</taxon>
        <taxon>Neoteleostei</taxon>
        <taxon>Acanthomorphata</taxon>
        <taxon>Eupercaria</taxon>
        <taxon>Perciformes</taxon>
        <taxon>Cottioidei</taxon>
        <taxon>Cottales</taxon>
        <taxon>Liparidae</taxon>
        <taxon>Liparis</taxon>
    </lineage>
</organism>
<evidence type="ECO:0000313" key="2">
    <source>
        <dbReference type="EMBL" id="TNN37095.1"/>
    </source>
</evidence>
<proteinExistence type="predicted"/>
<evidence type="ECO:0000256" key="1">
    <source>
        <dbReference type="SAM" id="MobiDB-lite"/>
    </source>
</evidence>
<comment type="caution">
    <text evidence="2">The sequence shown here is derived from an EMBL/GenBank/DDBJ whole genome shotgun (WGS) entry which is preliminary data.</text>
</comment>
<dbReference type="Proteomes" id="UP000314294">
    <property type="component" value="Unassembled WGS sequence"/>
</dbReference>
<dbReference type="EMBL" id="SRLO01001534">
    <property type="protein sequence ID" value="TNN37095.1"/>
    <property type="molecule type" value="Genomic_DNA"/>
</dbReference>
<name>A0A4Z2F7W2_9TELE</name>
<sequence>MGEDGDEQKRKKTGDRRAQPPDRLLTSIPGGDNHTNTCKWRSTLMPFWEEEVEAAAGTRPFKPISSPR</sequence>
<feature type="region of interest" description="Disordered" evidence="1">
    <location>
        <begin position="1"/>
        <end position="37"/>
    </location>
</feature>
<keyword evidence="3" id="KW-1185">Reference proteome</keyword>
<reference evidence="2 3" key="1">
    <citation type="submission" date="2019-03" db="EMBL/GenBank/DDBJ databases">
        <title>First draft genome of Liparis tanakae, snailfish: a comprehensive survey of snailfish specific genes.</title>
        <authorList>
            <person name="Kim W."/>
            <person name="Song I."/>
            <person name="Jeong J.-H."/>
            <person name="Kim D."/>
            <person name="Kim S."/>
            <person name="Ryu S."/>
            <person name="Song J.Y."/>
            <person name="Lee S.K."/>
        </authorList>
    </citation>
    <scope>NUCLEOTIDE SEQUENCE [LARGE SCALE GENOMIC DNA]</scope>
    <source>
        <tissue evidence="2">Muscle</tissue>
    </source>
</reference>
<protein>
    <submittedName>
        <fullName evidence="2">Uncharacterized protein</fullName>
    </submittedName>
</protein>
<accession>A0A4Z2F7W2</accession>